<dbReference type="EMBL" id="RYUT01000002">
    <property type="protein sequence ID" value="RYQ30958.1"/>
    <property type="molecule type" value="Genomic_DNA"/>
</dbReference>
<proteinExistence type="predicted"/>
<evidence type="ECO:0000313" key="2">
    <source>
        <dbReference type="Proteomes" id="UP000291920"/>
    </source>
</evidence>
<evidence type="ECO:0000313" key="1">
    <source>
        <dbReference type="EMBL" id="RYQ30958.1"/>
    </source>
</evidence>
<comment type="caution">
    <text evidence="1">The sequence shown here is derived from an EMBL/GenBank/DDBJ whole genome shotgun (WGS) entry which is preliminary data.</text>
</comment>
<dbReference type="Proteomes" id="UP000291920">
    <property type="component" value="Unassembled WGS sequence"/>
</dbReference>
<reference evidence="1 2" key="1">
    <citation type="submission" date="2018-12" db="EMBL/GenBank/DDBJ databases">
        <title>Unveiling genomic diversity among members of the Bifidobacterium pseudolongum species, a widely distributed gut commensal of the animal kingdom.</title>
        <authorList>
            <person name="Lugli G.A."/>
            <person name="Duranti S."/>
            <person name="Albert K."/>
            <person name="Mancabelli L."/>
            <person name="Napoli S."/>
            <person name="Viappiani A."/>
            <person name="Anzalone R."/>
            <person name="Longhi G."/>
            <person name="Milani C."/>
            <person name="Turroni F."/>
            <person name="Alessandri G."/>
            <person name="Sela D.A."/>
            <person name="Van Sinderen D."/>
            <person name="Ventura M."/>
        </authorList>
    </citation>
    <scope>NUCLEOTIDE SEQUENCE [LARGE SCALE GENOMIC DNA]</scope>
    <source>
        <strain evidence="1 2">2017B</strain>
    </source>
</reference>
<organism evidence="1 2">
    <name type="scientific">Bifidobacterium pseudolongum subsp. globosum</name>
    <dbReference type="NCBI Taxonomy" id="1690"/>
    <lineage>
        <taxon>Bacteria</taxon>
        <taxon>Bacillati</taxon>
        <taxon>Actinomycetota</taxon>
        <taxon>Actinomycetes</taxon>
        <taxon>Bifidobacteriales</taxon>
        <taxon>Bifidobacteriaceae</taxon>
        <taxon>Bifidobacterium</taxon>
    </lineage>
</organism>
<dbReference type="RefSeq" id="WP_129870696.1">
    <property type="nucleotide sequence ID" value="NZ_RYUO01000002.1"/>
</dbReference>
<protein>
    <submittedName>
        <fullName evidence="1">Uncharacterized protein</fullName>
    </submittedName>
</protein>
<dbReference type="AlphaFoldDB" id="A0A4Q5AN17"/>
<accession>A0A4Q5AN17</accession>
<sequence>MNDNTKRMPETPGVYTDRDGCLWVFLESFDGQLLGMDISTALELYCEEKIKLDTKNLYQRFAPFAKIELLDIVDTDKEKTETKNMENTTPLPEDRTMAEDANGGDYELTPIKCGAIGCDSMDMGILTTPQGKIVIGCNKCGRTLCGDVTEFDNLMKAWIRGSARP</sequence>
<name>A0A4Q5AN17_9BIFI</name>
<gene>
    <name evidence="1" type="ORF">PG2017B_0768</name>
</gene>